<evidence type="ECO:0000313" key="12">
    <source>
        <dbReference type="Proteomes" id="UP000006813"/>
    </source>
</evidence>
<dbReference type="GO" id="GO:0004888">
    <property type="term" value="F:transmembrane signaling receptor activity"/>
    <property type="evidence" value="ECO:0007669"/>
    <property type="project" value="TreeGrafter"/>
</dbReference>
<evidence type="ECO:0000256" key="2">
    <source>
        <dbReference type="ARBA" id="ARBA00022692"/>
    </source>
</evidence>
<name>G5B5N5_HETGA</name>
<keyword evidence="3 9" id="KW-0732">Signal</keyword>
<dbReference type="InterPro" id="IPR050671">
    <property type="entry name" value="CD300_family_receptors"/>
</dbReference>
<evidence type="ECO:0000313" key="11">
    <source>
        <dbReference type="EMBL" id="EHB04596.1"/>
    </source>
</evidence>
<dbReference type="PANTHER" id="PTHR11860">
    <property type="entry name" value="POLYMERIC-IMMUNOGLOBULIN RECEPTOR"/>
    <property type="match status" value="1"/>
</dbReference>
<keyword evidence="7" id="KW-0675">Receptor</keyword>
<gene>
    <name evidence="11" type="ORF">GW7_09389</name>
</gene>
<feature type="transmembrane region" description="Helical" evidence="8">
    <location>
        <begin position="168"/>
        <end position="189"/>
    </location>
</feature>
<evidence type="ECO:0000256" key="3">
    <source>
        <dbReference type="ARBA" id="ARBA00022729"/>
    </source>
</evidence>
<evidence type="ECO:0000256" key="5">
    <source>
        <dbReference type="ARBA" id="ARBA00023136"/>
    </source>
</evidence>
<dbReference type="Pfam" id="PF07686">
    <property type="entry name" value="V-set"/>
    <property type="match status" value="1"/>
</dbReference>
<dbReference type="EMBL" id="JH168590">
    <property type="protein sequence ID" value="EHB04596.1"/>
    <property type="molecule type" value="Genomic_DNA"/>
</dbReference>
<proteinExistence type="predicted"/>
<evidence type="ECO:0000256" key="9">
    <source>
        <dbReference type="SAM" id="SignalP"/>
    </source>
</evidence>
<dbReference type="InterPro" id="IPR013106">
    <property type="entry name" value="Ig_V-set"/>
</dbReference>
<sequence length="219" mass="24362">MWLPPALLLLSLTGCFSLQGPESVRGSAGGSVTVQCHYSPRWKTHNKWWCRGASWYVCEILVKTRGSEKEEKNGRVSIRDNQRAQAFQVTMEGLRQDDSDTYWCGIQRSGTDQGIPVKVAIDPDCTLTCGQLCLCLVGTITTSSKPLTESSDESNMGVSSGSYKRTHYILLVFVKLPILLILVGAVLWLKGSQRVPKEQCRHPICRNLNSELLTKDMTP</sequence>
<evidence type="ECO:0000256" key="4">
    <source>
        <dbReference type="ARBA" id="ARBA00022859"/>
    </source>
</evidence>
<dbReference type="Gene3D" id="2.60.40.10">
    <property type="entry name" value="Immunoglobulins"/>
    <property type="match status" value="1"/>
</dbReference>
<accession>G5B5N5</accession>
<evidence type="ECO:0000256" key="8">
    <source>
        <dbReference type="SAM" id="Phobius"/>
    </source>
</evidence>
<keyword evidence="6" id="KW-1015">Disulfide bond</keyword>
<dbReference type="FunFam" id="2.60.40.10:FF:000370">
    <property type="entry name" value="CMRF35-like molecule 1"/>
    <property type="match status" value="1"/>
</dbReference>
<dbReference type="InterPro" id="IPR013783">
    <property type="entry name" value="Ig-like_fold"/>
</dbReference>
<dbReference type="GO" id="GO:0002376">
    <property type="term" value="P:immune system process"/>
    <property type="evidence" value="ECO:0007669"/>
    <property type="project" value="UniProtKB-KW"/>
</dbReference>
<dbReference type="FunCoup" id="G5B5N5">
    <property type="interactions" value="499"/>
</dbReference>
<dbReference type="AlphaFoldDB" id="G5B5N5"/>
<dbReference type="CDD" id="cd05716">
    <property type="entry name" value="IgV_pIgR_like"/>
    <property type="match status" value="1"/>
</dbReference>
<evidence type="ECO:0000256" key="1">
    <source>
        <dbReference type="ARBA" id="ARBA00004251"/>
    </source>
</evidence>
<protein>
    <submittedName>
        <fullName evidence="11">CMRF35-like molecule 7</fullName>
    </submittedName>
</protein>
<evidence type="ECO:0000259" key="10">
    <source>
        <dbReference type="PROSITE" id="PS50835"/>
    </source>
</evidence>
<dbReference type="Proteomes" id="UP000006813">
    <property type="component" value="Unassembled WGS sequence"/>
</dbReference>
<dbReference type="PANTHER" id="PTHR11860:SF103">
    <property type="entry name" value="CMRF35-LIKE MOLECULE 7"/>
    <property type="match status" value="1"/>
</dbReference>
<dbReference type="InterPro" id="IPR036179">
    <property type="entry name" value="Ig-like_dom_sf"/>
</dbReference>
<evidence type="ECO:0000256" key="7">
    <source>
        <dbReference type="ARBA" id="ARBA00023170"/>
    </source>
</evidence>
<feature type="domain" description="Ig-like" evidence="10">
    <location>
        <begin position="5"/>
        <end position="120"/>
    </location>
</feature>
<dbReference type="GO" id="GO:0005886">
    <property type="term" value="C:plasma membrane"/>
    <property type="evidence" value="ECO:0007669"/>
    <property type="project" value="UniProtKB-SubCell"/>
</dbReference>
<reference evidence="11 12" key="1">
    <citation type="journal article" date="2011" name="Nature">
        <title>Genome sequencing reveals insights into physiology and longevity of the naked mole rat.</title>
        <authorList>
            <person name="Kim E.B."/>
            <person name="Fang X."/>
            <person name="Fushan A.A."/>
            <person name="Huang Z."/>
            <person name="Lobanov A.V."/>
            <person name="Han L."/>
            <person name="Marino S.M."/>
            <person name="Sun X."/>
            <person name="Turanov A.A."/>
            <person name="Yang P."/>
            <person name="Yim S.H."/>
            <person name="Zhao X."/>
            <person name="Kasaikina M.V."/>
            <person name="Stoletzki N."/>
            <person name="Peng C."/>
            <person name="Polak P."/>
            <person name="Xiong Z."/>
            <person name="Kiezun A."/>
            <person name="Zhu Y."/>
            <person name="Chen Y."/>
            <person name="Kryukov G.V."/>
            <person name="Zhang Q."/>
            <person name="Peshkin L."/>
            <person name="Yang L."/>
            <person name="Bronson R.T."/>
            <person name="Buffenstein R."/>
            <person name="Wang B."/>
            <person name="Han C."/>
            <person name="Li Q."/>
            <person name="Chen L."/>
            <person name="Zhao W."/>
            <person name="Sunyaev S.R."/>
            <person name="Park T.J."/>
            <person name="Zhang G."/>
            <person name="Wang J."/>
            <person name="Gladyshev V.N."/>
        </authorList>
    </citation>
    <scope>NUCLEOTIDE SEQUENCE [LARGE SCALE GENOMIC DNA]</scope>
</reference>
<keyword evidence="4" id="KW-0391">Immunity</keyword>
<dbReference type="SUPFAM" id="SSF48726">
    <property type="entry name" value="Immunoglobulin"/>
    <property type="match status" value="1"/>
</dbReference>
<keyword evidence="5 8" id="KW-0472">Membrane</keyword>
<dbReference type="PROSITE" id="PS50835">
    <property type="entry name" value="IG_LIKE"/>
    <property type="match status" value="1"/>
</dbReference>
<feature type="signal peptide" evidence="9">
    <location>
        <begin position="1"/>
        <end position="17"/>
    </location>
</feature>
<keyword evidence="8" id="KW-1133">Transmembrane helix</keyword>
<comment type="subcellular location">
    <subcellularLocation>
        <location evidence="1">Cell membrane</location>
        <topology evidence="1">Single-pass type I membrane protein</topology>
    </subcellularLocation>
</comment>
<evidence type="ECO:0000256" key="6">
    <source>
        <dbReference type="ARBA" id="ARBA00023157"/>
    </source>
</evidence>
<dbReference type="InterPro" id="IPR007110">
    <property type="entry name" value="Ig-like_dom"/>
</dbReference>
<dbReference type="eggNOG" id="ENOG502S7MA">
    <property type="taxonomic scope" value="Eukaryota"/>
</dbReference>
<feature type="chain" id="PRO_5003473992" evidence="9">
    <location>
        <begin position="18"/>
        <end position="219"/>
    </location>
</feature>
<dbReference type="InParanoid" id="G5B5N5"/>
<dbReference type="STRING" id="10181.G5B5N5"/>
<organism evidence="11 12">
    <name type="scientific">Heterocephalus glaber</name>
    <name type="common">Naked mole rat</name>
    <dbReference type="NCBI Taxonomy" id="10181"/>
    <lineage>
        <taxon>Eukaryota</taxon>
        <taxon>Metazoa</taxon>
        <taxon>Chordata</taxon>
        <taxon>Craniata</taxon>
        <taxon>Vertebrata</taxon>
        <taxon>Euteleostomi</taxon>
        <taxon>Mammalia</taxon>
        <taxon>Eutheria</taxon>
        <taxon>Euarchontoglires</taxon>
        <taxon>Glires</taxon>
        <taxon>Rodentia</taxon>
        <taxon>Hystricomorpha</taxon>
        <taxon>Bathyergidae</taxon>
        <taxon>Heterocephalus</taxon>
    </lineage>
</organism>
<dbReference type="SMART" id="SM00409">
    <property type="entry name" value="IG"/>
    <property type="match status" value="1"/>
</dbReference>
<dbReference type="InterPro" id="IPR003599">
    <property type="entry name" value="Ig_sub"/>
</dbReference>
<keyword evidence="2 8" id="KW-0812">Transmembrane</keyword>